<proteinExistence type="predicted"/>
<keyword evidence="2" id="KW-0812">Transmembrane</keyword>
<evidence type="ECO:0000256" key="1">
    <source>
        <dbReference type="SAM" id="MobiDB-lite"/>
    </source>
</evidence>
<keyword evidence="4" id="KW-1185">Reference proteome</keyword>
<evidence type="ECO:0000256" key="2">
    <source>
        <dbReference type="SAM" id="Phobius"/>
    </source>
</evidence>
<dbReference type="EMBL" id="KZ821700">
    <property type="protein sequence ID" value="PYH81716.1"/>
    <property type="molecule type" value="Genomic_DNA"/>
</dbReference>
<dbReference type="GeneID" id="37144292"/>
<dbReference type="AlphaFoldDB" id="A0A319C7C8"/>
<dbReference type="Proteomes" id="UP000248340">
    <property type="component" value="Unassembled WGS sequence"/>
</dbReference>
<feature type="region of interest" description="Disordered" evidence="1">
    <location>
        <begin position="35"/>
        <end position="70"/>
    </location>
</feature>
<evidence type="ECO:0000313" key="3">
    <source>
        <dbReference type="EMBL" id="PYH81716.1"/>
    </source>
</evidence>
<reference evidence="3 4" key="1">
    <citation type="submission" date="2016-12" db="EMBL/GenBank/DDBJ databases">
        <title>The genomes of Aspergillus section Nigri reveals drivers in fungal speciation.</title>
        <authorList>
            <consortium name="DOE Joint Genome Institute"/>
            <person name="Vesth T.C."/>
            <person name="Nybo J."/>
            <person name="Theobald S."/>
            <person name="Brandl J."/>
            <person name="Frisvad J.C."/>
            <person name="Nielsen K.F."/>
            <person name="Lyhne E.K."/>
            <person name="Kogle M.E."/>
            <person name="Kuo A."/>
            <person name="Riley R."/>
            <person name="Clum A."/>
            <person name="Nolan M."/>
            <person name="Lipzen A."/>
            <person name="Salamov A."/>
            <person name="Henrissat B."/>
            <person name="Wiebenga A."/>
            <person name="De Vries R.P."/>
            <person name="Grigoriev I.V."/>
            <person name="Mortensen U.H."/>
            <person name="Andersen M.R."/>
            <person name="Baker S.E."/>
        </authorList>
    </citation>
    <scope>NUCLEOTIDE SEQUENCE [LARGE SCALE GENOMIC DNA]</scope>
    <source>
        <strain evidence="3 4">CBS 121591</strain>
    </source>
</reference>
<dbReference type="VEuPathDB" id="FungiDB:BO82DRAFT_78510"/>
<keyword evidence="2" id="KW-0472">Membrane</keyword>
<dbReference type="OrthoDB" id="10469341at2759"/>
<evidence type="ECO:0000313" key="4">
    <source>
        <dbReference type="Proteomes" id="UP000248340"/>
    </source>
</evidence>
<keyword evidence="2" id="KW-1133">Transmembrane helix</keyword>
<dbReference type="RefSeq" id="XP_025491916.1">
    <property type="nucleotide sequence ID" value="XM_025641550.1"/>
</dbReference>
<gene>
    <name evidence="3" type="ORF">BO82DRAFT_78510</name>
</gene>
<sequence length="121" mass="13842">MLAPHACSWGRPMEKLVITFYLSIYLSTYLFISQPQTPTRDHPRTQVKEPCAGDDEPERKAPYPTGIPTSRATEAREKGFSFLNSFSSRSFLHTPSRFGCHSLFRSISIPAEQFFGFGYQW</sequence>
<name>A0A319C7C8_9EURO</name>
<protein>
    <submittedName>
        <fullName evidence="3">Uncharacterized protein</fullName>
    </submittedName>
</protein>
<organism evidence="3 4">
    <name type="scientific">Aspergillus uvarum CBS 121591</name>
    <dbReference type="NCBI Taxonomy" id="1448315"/>
    <lineage>
        <taxon>Eukaryota</taxon>
        <taxon>Fungi</taxon>
        <taxon>Dikarya</taxon>
        <taxon>Ascomycota</taxon>
        <taxon>Pezizomycotina</taxon>
        <taxon>Eurotiomycetes</taxon>
        <taxon>Eurotiomycetidae</taxon>
        <taxon>Eurotiales</taxon>
        <taxon>Aspergillaceae</taxon>
        <taxon>Aspergillus</taxon>
        <taxon>Aspergillus subgen. Circumdati</taxon>
    </lineage>
</organism>
<feature type="transmembrane region" description="Helical" evidence="2">
    <location>
        <begin position="16"/>
        <end position="32"/>
    </location>
</feature>
<accession>A0A319C7C8</accession>